<accession>A0ABQ0QKM3</accession>
<reference evidence="2" key="1">
    <citation type="submission" date="2013-04" db="EMBL/GenBank/DDBJ databases">
        <title>The genome sequencing project of 58 acetic acid bacteria.</title>
        <authorList>
            <person name="Okamoto-Kainuma A."/>
            <person name="Ishikawa M."/>
            <person name="Umino S."/>
            <person name="Koizumi Y."/>
            <person name="Shiwa Y."/>
            <person name="Yoshikawa H."/>
            <person name="Matsutani M."/>
            <person name="Matsushita K."/>
        </authorList>
    </citation>
    <scope>NUCLEOTIDE SEQUENCE</scope>
    <source>
        <strain evidence="2">NBRC 106556</strain>
    </source>
</reference>
<dbReference type="SUPFAM" id="SSF56219">
    <property type="entry name" value="DNase I-like"/>
    <property type="match status" value="1"/>
</dbReference>
<sequence length="211" mass="23753">MISPVSSLTSGNVIKILSWNLLHTNGATLTDILTLIRAENPDIVTFQEARPELDILPHELGGTYDRTPLPGRAHGTAYWSRLPVHTKPTLYRLPRGVIVRRNAQVIDFKIFSIANVHLSHGQILNRRQLKTTADILPKHALIIGDFNIVGPVFLPGFQDIGPRERTHHMLNKLPLRLDRCLAKGFSRIEAKTLPRFGSDHRPICLTLRQHA</sequence>
<dbReference type="InterPro" id="IPR036691">
    <property type="entry name" value="Endo/exonu/phosph_ase_sf"/>
</dbReference>
<proteinExistence type="predicted"/>
<dbReference type="Proteomes" id="UP001062443">
    <property type="component" value="Unassembled WGS sequence"/>
</dbReference>
<dbReference type="Gene3D" id="3.60.10.10">
    <property type="entry name" value="Endonuclease/exonuclease/phosphatase"/>
    <property type="match status" value="1"/>
</dbReference>
<evidence type="ECO:0000313" key="3">
    <source>
        <dbReference type="Proteomes" id="UP001062443"/>
    </source>
</evidence>
<feature type="domain" description="Endonuclease/exonuclease/phosphatase" evidence="1">
    <location>
        <begin position="17"/>
        <end position="200"/>
    </location>
</feature>
<keyword evidence="3" id="KW-1185">Reference proteome</keyword>
<evidence type="ECO:0000259" key="1">
    <source>
        <dbReference type="Pfam" id="PF03372"/>
    </source>
</evidence>
<dbReference type="RefSeq" id="WP_068170738.1">
    <property type="nucleotide sequence ID" value="NZ_BAQB01000022.1"/>
</dbReference>
<organism evidence="2 3">
    <name type="scientific">Neokomagataea tanensis NBRC 106556</name>
    <dbReference type="NCBI Taxonomy" id="1223519"/>
    <lineage>
        <taxon>Bacteria</taxon>
        <taxon>Pseudomonadati</taxon>
        <taxon>Pseudomonadota</taxon>
        <taxon>Alphaproteobacteria</taxon>
        <taxon>Acetobacterales</taxon>
        <taxon>Acetobacteraceae</taxon>
        <taxon>Neokomagataea</taxon>
    </lineage>
</organism>
<evidence type="ECO:0000313" key="2">
    <source>
        <dbReference type="EMBL" id="GBR48027.1"/>
    </source>
</evidence>
<gene>
    <name evidence="2" type="ORF">AA106556_1662</name>
</gene>
<comment type="caution">
    <text evidence="2">The sequence shown here is derived from an EMBL/GenBank/DDBJ whole genome shotgun (WGS) entry which is preliminary data.</text>
</comment>
<dbReference type="Pfam" id="PF03372">
    <property type="entry name" value="Exo_endo_phos"/>
    <property type="match status" value="1"/>
</dbReference>
<dbReference type="EMBL" id="BAQB01000022">
    <property type="protein sequence ID" value="GBR48027.1"/>
    <property type="molecule type" value="Genomic_DNA"/>
</dbReference>
<dbReference type="InterPro" id="IPR005135">
    <property type="entry name" value="Endo/exonuclease/phosphatase"/>
</dbReference>
<name>A0ABQ0QKM3_9PROT</name>
<protein>
    <recommendedName>
        <fullName evidence="1">Endonuclease/exonuclease/phosphatase domain-containing protein</fullName>
    </recommendedName>
</protein>